<keyword evidence="3" id="KW-1185">Reference proteome</keyword>
<dbReference type="InterPro" id="IPR050697">
    <property type="entry name" value="Adenylyl/Guanylyl_Cyclase_3/4"/>
</dbReference>
<dbReference type="PROSITE" id="PS50125">
    <property type="entry name" value="GUANYLATE_CYCLASE_2"/>
    <property type="match status" value="1"/>
</dbReference>
<dbReference type="InterPro" id="IPR029787">
    <property type="entry name" value="Nucleotide_cyclase"/>
</dbReference>
<name>A0A1I4JU09_9RHOB</name>
<dbReference type="Gene3D" id="1.25.40.10">
    <property type="entry name" value="Tetratricopeptide repeat domain"/>
    <property type="match status" value="1"/>
</dbReference>
<dbReference type="PANTHER" id="PTHR43081:SF19">
    <property type="entry name" value="PH-SENSITIVE ADENYLATE CYCLASE RV1264"/>
    <property type="match status" value="1"/>
</dbReference>
<dbReference type="GO" id="GO:0006171">
    <property type="term" value="P:cAMP biosynthetic process"/>
    <property type="evidence" value="ECO:0007669"/>
    <property type="project" value="TreeGrafter"/>
</dbReference>
<dbReference type="GO" id="GO:0004016">
    <property type="term" value="F:adenylate cyclase activity"/>
    <property type="evidence" value="ECO:0007669"/>
    <property type="project" value="UniProtKB-ARBA"/>
</dbReference>
<evidence type="ECO:0000313" key="2">
    <source>
        <dbReference type="EMBL" id="SFL69707.1"/>
    </source>
</evidence>
<dbReference type="Proteomes" id="UP000199144">
    <property type="component" value="Unassembled WGS sequence"/>
</dbReference>
<organism evidence="2 3">
    <name type="scientific">Shimia aestuarii</name>
    <dbReference type="NCBI Taxonomy" id="254406"/>
    <lineage>
        <taxon>Bacteria</taxon>
        <taxon>Pseudomonadati</taxon>
        <taxon>Pseudomonadota</taxon>
        <taxon>Alphaproteobacteria</taxon>
        <taxon>Rhodobacterales</taxon>
        <taxon>Roseobacteraceae</taxon>
    </lineage>
</organism>
<sequence length="598" mass="65828">MVLRKQRSGSLERKLATIMVGDFVGSTPAMQADEETALARVVLGLEMVSSCVQRHGGRVFNTAGDAILAEFDSPVNALKSAIEARSLMASAPGLSPRDMRFGIHLADVVCVNDDLRGDGVNIAARLQQGAEPGEIDVSGALFQHVRRVSPCTFSDLGERVFKGLSEPIQVLRVSASMDRHVFQKAPTVPAPQTAFRANSIAVVPFRTGPTDDEDQTFLAEGLSEDIIHELGMIRSLFVSSRTASSMLNTEDPVEIGKALGVRYVLTGAVRKLGPRVRLNVSLSNTTDGGLVWSDRIQRPFDELLDAMEDIVARVAATVYGRIDHAEIGAARQKRPENMSAYEYYLRGLEKHRMGGVADHYAYEAREWFKRSQAADPGFARPIAMEICAWSYLPDFDLPTAARLLNRAMELDGSDPELHRIFGVVQIKLNRDYEASRRHHETALRLAPNDAYIVGRCAAFYTFVGEAERALELLTHAETLDPFLPVWIIEERVAALYALGQFAEMNDEARSLNFQTRRSRLYRAAGRVARGDVERAQQLVQEALADDPALSTAYVETQELFSDAGILLTLLDRLKQAGLPTAPAEDPAYANLTRLVSGD</sequence>
<dbReference type="EMBL" id="FOTQ01000001">
    <property type="protein sequence ID" value="SFL69707.1"/>
    <property type="molecule type" value="Genomic_DNA"/>
</dbReference>
<reference evidence="2 3" key="1">
    <citation type="submission" date="2016-10" db="EMBL/GenBank/DDBJ databases">
        <authorList>
            <person name="de Groot N.N."/>
        </authorList>
    </citation>
    <scope>NUCLEOTIDE SEQUENCE [LARGE SCALE GENOMIC DNA]</scope>
    <source>
        <strain evidence="2 3">DSM 15283</strain>
    </source>
</reference>
<dbReference type="InterPro" id="IPR011990">
    <property type="entry name" value="TPR-like_helical_dom_sf"/>
</dbReference>
<dbReference type="PANTHER" id="PTHR43081">
    <property type="entry name" value="ADENYLATE CYCLASE, TERMINAL-DIFFERENTIATION SPECIFIC-RELATED"/>
    <property type="match status" value="1"/>
</dbReference>
<dbReference type="SUPFAM" id="SSF55073">
    <property type="entry name" value="Nucleotide cyclase"/>
    <property type="match status" value="1"/>
</dbReference>
<dbReference type="AlphaFoldDB" id="A0A1I4JU09"/>
<evidence type="ECO:0000313" key="3">
    <source>
        <dbReference type="Proteomes" id="UP000199144"/>
    </source>
</evidence>
<proteinExistence type="predicted"/>
<accession>A0A1I4JU09</accession>
<feature type="domain" description="Guanylate cyclase" evidence="1">
    <location>
        <begin position="17"/>
        <end position="127"/>
    </location>
</feature>
<dbReference type="Gene3D" id="3.30.70.1230">
    <property type="entry name" value="Nucleotide cyclase"/>
    <property type="match status" value="1"/>
</dbReference>
<evidence type="ECO:0000259" key="1">
    <source>
        <dbReference type="PROSITE" id="PS50125"/>
    </source>
</evidence>
<dbReference type="Gene3D" id="3.40.50.10610">
    <property type="entry name" value="ABC-type transport auxiliary lipoprotein component"/>
    <property type="match status" value="1"/>
</dbReference>
<gene>
    <name evidence="2" type="ORF">SAMN04488042_1011163</name>
</gene>
<dbReference type="STRING" id="254406.SAMN04488042_1011163"/>
<dbReference type="GO" id="GO:0035556">
    <property type="term" value="P:intracellular signal transduction"/>
    <property type="evidence" value="ECO:0007669"/>
    <property type="project" value="InterPro"/>
</dbReference>
<protein>
    <submittedName>
        <fullName evidence="2">TolB amino-terminal domain-containing protein</fullName>
    </submittedName>
</protein>
<dbReference type="InterPro" id="IPR001054">
    <property type="entry name" value="A/G_cyclase"/>
</dbReference>
<dbReference type="CDD" id="cd07302">
    <property type="entry name" value="CHD"/>
    <property type="match status" value="1"/>
</dbReference>
<dbReference type="SUPFAM" id="SSF48452">
    <property type="entry name" value="TPR-like"/>
    <property type="match status" value="1"/>
</dbReference>